<keyword evidence="1" id="KW-0805">Transcription regulation</keyword>
<dbReference type="Gene3D" id="1.10.260.40">
    <property type="entry name" value="lambda repressor-like DNA-binding domains"/>
    <property type="match status" value="1"/>
</dbReference>
<gene>
    <name evidence="6" type="ORF">C9J18_20660</name>
    <name evidence="5" type="ORF">CTM96_20570</name>
</gene>
<reference evidence="7 8" key="1">
    <citation type="submission" date="2018-03" db="EMBL/GenBank/DDBJ databases">
        <title>Whole genome sequencing of Histamine producing bacteria.</title>
        <authorList>
            <person name="Butler K."/>
        </authorList>
    </citation>
    <scope>NUCLEOTIDE SEQUENCE [LARGE SCALE GENOMIC DNA]</scope>
    <source>
        <strain evidence="6 8">FS-6.1</strain>
        <strain evidence="5 7">FS-6.2</strain>
    </source>
</reference>
<evidence type="ECO:0000313" key="7">
    <source>
        <dbReference type="Proteomes" id="UP000241405"/>
    </source>
</evidence>
<dbReference type="SMART" id="SM00530">
    <property type="entry name" value="HTH_XRE"/>
    <property type="match status" value="1"/>
</dbReference>
<dbReference type="GO" id="GO:0003677">
    <property type="term" value="F:DNA binding"/>
    <property type="evidence" value="ECO:0007669"/>
    <property type="project" value="UniProtKB-KW"/>
</dbReference>
<dbReference type="PANTHER" id="PTHR40661">
    <property type="match status" value="1"/>
</dbReference>
<name>A0A2T3JBM6_PHOPO</name>
<dbReference type="PROSITE" id="PS50943">
    <property type="entry name" value="HTH_CROC1"/>
    <property type="match status" value="1"/>
</dbReference>
<evidence type="ECO:0000313" key="5">
    <source>
        <dbReference type="EMBL" id="PSU19947.1"/>
    </source>
</evidence>
<evidence type="ECO:0000256" key="2">
    <source>
        <dbReference type="ARBA" id="ARBA00023125"/>
    </source>
</evidence>
<dbReference type="InterPro" id="IPR036286">
    <property type="entry name" value="LexA/Signal_pep-like_sf"/>
</dbReference>
<dbReference type="InterPro" id="IPR010982">
    <property type="entry name" value="Lambda_DNA-bd_dom_sf"/>
</dbReference>
<keyword evidence="3" id="KW-0804">Transcription</keyword>
<evidence type="ECO:0000313" key="8">
    <source>
        <dbReference type="Proteomes" id="UP000241618"/>
    </source>
</evidence>
<dbReference type="InterPro" id="IPR015927">
    <property type="entry name" value="Peptidase_S24_S26A/B/C"/>
</dbReference>
<dbReference type="SUPFAM" id="SSF47413">
    <property type="entry name" value="lambda repressor-like DNA-binding domains"/>
    <property type="match status" value="1"/>
</dbReference>
<dbReference type="AlphaFoldDB" id="A0A2T3JBM6"/>
<dbReference type="Gene3D" id="2.10.109.10">
    <property type="entry name" value="Umud Fragment, subunit A"/>
    <property type="match status" value="1"/>
</dbReference>
<feature type="domain" description="HTH cro/C1-type" evidence="4">
    <location>
        <begin position="8"/>
        <end position="63"/>
    </location>
</feature>
<dbReference type="CDD" id="cd00093">
    <property type="entry name" value="HTH_XRE"/>
    <property type="match status" value="1"/>
</dbReference>
<comment type="caution">
    <text evidence="6">The sequence shown here is derived from an EMBL/GenBank/DDBJ whole genome shotgun (WGS) entry which is preliminary data.</text>
</comment>
<dbReference type="Pfam" id="PF01381">
    <property type="entry name" value="HTH_3"/>
    <property type="match status" value="1"/>
</dbReference>
<organism evidence="6 8">
    <name type="scientific">Photobacterium phosphoreum</name>
    <dbReference type="NCBI Taxonomy" id="659"/>
    <lineage>
        <taxon>Bacteria</taxon>
        <taxon>Pseudomonadati</taxon>
        <taxon>Pseudomonadota</taxon>
        <taxon>Gammaproteobacteria</taxon>
        <taxon>Vibrionales</taxon>
        <taxon>Vibrionaceae</taxon>
        <taxon>Photobacterium</taxon>
    </lineage>
</organism>
<dbReference type="SUPFAM" id="SSF51306">
    <property type="entry name" value="LexA/Signal peptidase"/>
    <property type="match status" value="1"/>
</dbReference>
<evidence type="ECO:0000256" key="3">
    <source>
        <dbReference type="ARBA" id="ARBA00023163"/>
    </source>
</evidence>
<dbReference type="EMBL" id="PYMP01000033">
    <property type="protein sequence ID" value="PSU46281.1"/>
    <property type="molecule type" value="Genomic_DNA"/>
</dbReference>
<dbReference type="InterPro" id="IPR039418">
    <property type="entry name" value="LexA-like"/>
</dbReference>
<evidence type="ECO:0000313" key="6">
    <source>
        <dbReference type="EMBL" id="PSU46281.1"/>
    </source>
</evidence>
<dbReference type="RefSeq" id="WP_107191594.1">
    <property type="nucleotide sequence ID" value="NZ_PYMN01000036.1"/>
</dbReference>
<dbReference type="Proteomes" id="UP000241405">
    <property type="component" value="Unassembled WGS sequence"/>
</dbReference>
<dbReference type="InterPro" id="IPR001387">
    <property type="entry name" value="Cro/C1-type_HTH"/>
</dbReference>
<keyword evidence="7" id="KW-1185">Reference proteome</keyword>
<dbReference type="Pfam" id="PF00717">
    <property type="entry name" value="Peptidase_S24"/>
    <property type="match status" value="1"/>
</dbReference>
<accession>A0A2T3JBM6</accession>
<dbReference type="PANTHER" id="PTHR40661:SF3">
    <property type="entry name" value="FELS-1 PROPHAGE TRANSCRIPTIONAL REGULATOR"/>
    <property type="match status" value="1"/>
</dbReference>
<keyword evidence="2" id="KW-0238">DNA-binding</keyword>
<dbReference type="EMBL" id="PYMO01000036">
    <property type="protein sequence ID" value="PSU19947.1"/>
    <property type="molecule type" value="Genomic_DNA"/>
</dbReference>
<proteinExistence type="predicted"/>
<dbReference type="CDD" id="cd06529">
    <property type="entry name" value="S24_LexA-like"/>
    <property type="match status" value="1"/>
</dbReference>
<protein>
    <submittedName>
        <fullName evidence="6">Phage repressor protein</fullName>
    </submittedName>
</protein>
<dbReference type="Proteomes" id="UP000241618">
    <property type="component" value="Unassembled WGS sequence"/>
</dbReference>
<evidence type="ECO:0000256" key="1">
    <source>
        <dbReference type="ARBA" id="ARBA00023015"/>
    </source>
</evidence>
<evidence type="ECO:0000259" key="4">
    <source>
        <dbReference type="PROSITE" id="PS50943"/>
    </source>
</evidence>
<sequence length="217" mass="24349">MTTFGKRLEARRTDLGMTQEKLASKSGVTRVGISKIELDITKNARADTLFSLAKALKCNAKWLLDGSGDKFNETKYEYSNIIAGPKIHQFVPLINWVQAGSWAEVVKQQDSSESYPCPIKCPPGTFALRVRGNAMLPRFEEDDLIFVDPTKIDGINGKFVLVMLDDSHEPTLKQIEVIDNKDFLKLLNPEYPPEIRFIKINGNCRIIGTVISHVKPV</sequence>